<dbReference type="PANTHER" id="PTHR19139">
    <property type="entry name" value="AQUAPORIN TRANSPORTER"/>
    <property type="match status" value="1"/>
</dbReference>
<keyword evidence="9" id="KW-1185">Reference proteome</keyword>
<evidence type="ECO:0000256" key="5">
    <source>
        <dbReference type="ARBA" id="ARBA00023180"/>
    </source>
</evidence>
<evidence type="ECO:0000256" key="1">
    <source>
        <dbReference type="ARBA" id="ARBA00004651"/>
    </source>
</evidence>
<dbReference type="AlphaFoldDB" id="A0AAV6RQE7"/>
<proteinExistence type="inferred from homology"/>
<feature type="region of interest" description="Disordered" evidence="6">
    <location>
        <begin position="1"/>
        <end position="22"/>
    </location>
</feature>
<dbReference type="PANTHER" id="PTHR19139:SF34">
    <property type="entry name" value="AQUAPORIN-4"/>
    <property type="match status" value="1"/>
</dbReference>
<name>A0AAV6RQE7_SOLSE</name>
<comment type="caution">
    <text evidence="8">The sequence shown here is derived from an EMBL/GenBank/DDBJ whole genome shotgun (WGS) entry which is preliminary data.</text>
</comment>
<feature type="transmembrane region" description="Helical" evidence="7">
    <location>
        <begin position="128"/>
        <end position="153"/>
    </location>
</feature>
<accession>A0AAV6RQE7</accession>
<dbReference type="GO" id="GO:0016323">
    <property type="term" value="C:basolateral plasma membrane"/>
    <property type="evidence" value="ECO:0007669"/>
    <property type="project" value="TreeGrafter"/>
</dbReference>
<feature type="transmembrane region" description="Helical" evidence="7">
    <location>
        <begin position="55"/>
        <end position="78"/>
    </location>
</feature>
<dbReference type="FunFam" id="1.20.1080.10:FF:000019">
    <property type="entry name" value="AQuaPorin or aquaglyceroporin related"/>
    <property type="match status" value="1"/>
</dbReference>
<keyword evidence="3" id="KW-1003">Cell membrane</keyword>
<dbReference type="InterPro" id="IPR000425">
    <property type="entry name" value="MIP"/>
</dbReference>
<dbReference type="Proteomes" id="UP000693946">
    <property type="component" value="Linkage Group LG18"/>
</dbReference>
<feature type="transmembrane region" description="Helical" evidence="7">
    <location>
        <begin position="247"/>
        <end position="268"/>
    </location>
</feature>
<keyword evidence="4" id="KW-0677">Repeat</keyword>
<reference evidence="8 9" key="1">
    <citation type="journal article" date="2021" name="Sci. Rep.">
        <title>Chromosome anchoring in Senegalese sole (Solea senegalensis) reveals sex-associated markers and genome rearrangements in flatfish.</title>
        <authorList>
            <person name="Guerrero-Cozar I."/>
            <person name="Gomez-Garrido J."/>
            <person name="Berbel C."/>
            <person name="Martinez-Blanch J.F."/>
            <person name="Alioto T."/>
            <person name="Claros M.G."/>
            <person name="Gagnaire P.A."/>
            <person name="Manchado M."/>
        </authorList>
    </citation>
    <scope>NUCLEOTIDE SEQUENCE [LARGE SCALE GENOMIC DNA]</scope>
    <source>
        <strain evidence="8">Sse05_10M</strain>
    </source>
</reference>
<protein>
    <submittedName>
        <fullName evidence="8">Aquaporin-8-like</fullName>
    </submittedName>
</protein>
<feature type="transmembrane region" description="Helical" evidence="7">
    <location>
        <begin position="208"/>
        <end position="227"/>
    </location>
</feature>
<dbReference type="InterPro" id="IPR034294">
    <property type="entry name" value="Aquaporin_transptr"/>
</dbReference>
<evidence type="ECO:0000256" key="6">
    <source>
        <dbReference type="SAM" id="MobiDB-lite"/>
    </source>
</evidence>
<evidence type="ECO:0000256" key="7">
    <source>
        <dbReference type="SAM" id="Phobius"/>
    </source>
</evidence>
<evidence type="ECO:0000313" key="8">
    <source>
        <dbReference type="EMBL" id="KAG7506445.1"/>
    </source>
</evidence>
<feature type="transmembrane region" description="Helical" evidence="7">
    <location>
        <begin position="173"/>
        <end position="196"/>
    </location>
</feature>
<evidence type="ECO:0000256" key="4">
    <source>
        <dbReference type="ARBA" id="ARBA00022737"/>
    </source>
</evidence>
<dbReference type="EMBL" id="JAGKHQ010000010">
    <property type="protein sequence ID" value="KAG7506445.1"/>
    <property type="molecule type" value="Genomic_DNA"/>
</dbReference>
<organism evidence="8 9">
    <name type="scientific">Solea senegalensis</name>
    <name type="common">Senegalese sole</name>
    <dbReference type="NCBI Taxonomy" id="28829"/>
    <lineage>
        <taxon>Eukaryota</taxon>
        <taxon>Metazoa</taxon>
        <taxon>Chordata</taxon>
        <taxon>Craniata</taxon>
        <taxon>Vertebrata</taxon>
        <taxon>Euteleostomi</taxon>
        <taxon>Actinopterygii</taxon>
        <taxon>Neopterygii</taxon>
        <taxon>Teleostei</taxon>
        <taxon>Neoteleostei</taxon>
        <taxon>Acanthomorphata</taxon>
        <taxon>Carangaria</taxon>
        <taxon>Pleuronectiformes</taxon>
        <taxon>Pleuronectoidei</taxon>
        <taxon>Soleidae</taxon>
        <taxon>Solea</taxon>
    </lineage>
</organism>
<sequence>MAHICEPHQSSNPEFSPGKVRRMSGAESNKTLEVLSVSEDEEQVMQSRGLVFQRYVQPCVAELLGTCLFVFVGCASVVGDTGTAGVLQPAVAHGLALGTLITVFGQISGGHLNPVVSLSVYLCGGMKLVLLLPYVTAQVLGAMIGAGLVKVAFPAVSYAAVHGAAFEPSVGDVGRATLAEVMMSTFLTTVVCMTAVNQRTTTPWAPFCIGLTVTANILAGGVLSGACMNPARAFGPAVAAGHWNHHWIYWVGPTCGALLTVCFVRFLFGDQNTRVVLK</sequence>
<keyword evidence="5" id="KW-0325">Glycoprotein</keyword>
<evidence type="ECO:0000256" key="2">
    <source>
        <dbReference type="ARBA" id="ARBA00006175"/>
    </source>
</evidence>
<comment type="similarity">
    <text evidence="2">Belongs to the MIP/aquaporin (TC 1.A.8) family.</text>
</comment>
<evidence type="ECO:0000256" key="3">
    <source>
        <dbReference type="ARBA" id="ARBA00022475"/>
    </source>
</evidence>
<comment type="subcellular location">
    <subcellularLocation>
        <location evidence="1">Cell membrane</location>
        <topology evidence="1">Multi-pass membrane protein</topology>
    </subcellularLocation>
</comment>
<keyword evidence="7" id="KW-0812">Transmembrane</keyword>
<gene>
    <name evidence="8" type="ORF">JOB18_005757</name>
</gene>
<dbReference type="Pfam" id="PF00230">
    <property type="entry name" value="MIP"/>
    <property type="match status" value="1"/>
</dbReference>
<keyword evidence="7" id="KW-1133">Transmembrane helix</keyword>
<keyword evidence="7" id="KW-0472">Membrane</keyword>
<dbReference type="GO" id="GO:0015250">
    <property type="term" value="F:water channel activity"/>
    <property type="evidence" value="ECO:0007669"/>
    <property type="project" value="TreeGrafter"/>
</dbReference>
<evidence type="ECO:0000313" key="9">
    <source>
        <dbReference type="Proteomes" id="UP000693946"/>
    </source>
</evidence>